<evidence type="ECO:0000313" key="1">
    <source>
        <dbReference type="EMBL" id="MFC4161891.1"/>
    </source>
</evidence>
<dbReference type="RefSeq" id="WP_378168520.1">
    <property type="nucleotide sequence ID" value="NZ_JBHSBU010000002.1"/>
</dbReference>
<organism evidence="1 2">
    <name type="scientific">Chitinimonas lacunae</name>
    <dbReference type="NCBI Taxonomy" id="1963018"/>
    <lineage>
        <taxon>Bacteria</taxon>
        <taxon>Pseudomonadati</taxon>
        <taxon>Pseudomonadota</taxon>
        <taxon>Betaproteobacteria</taxon>
        <taxon>Neisseriales</taxon>
        <taxon>Chitinibacteraceae</taxon>
        <taxon>Chitinimonas</taxon>
    </lineage>
</organism>
<accession>A0ABV8MXZ5</accession>
<evidence type="ECO:0000313" key="2">
    <source>
        <dbReference type="Proteomes" id="UP001595791"/>
    </source>
</evidence>
<protein>
    <submittedName>
        <fullName evidence="1">Uncharacterized protein</fullName>
    </submittedName>
</protein>
<name>A0ABV8MXZ5_9NEIS</name>
<dbReference type="Proteomes" id="UP001595791">
    <property type="component" value="Unassembled WGS sequence"/>
</dbReference>
<reference evidence="2" key="1">
    <citation type="journal article" date="2019" name="Int. J. Syst. Evol. Microbiol.">
        <title>The Global Catalogue of Microorganisms (GCM) 10K type strain sequencing project: providing services to taxonomists for standard genome sequencing and annotation.</title>
        <authorList>
            <consortium name="The Broad Institute Genomics Platform"/>
            <consortium name="The Broad Institute Genome Sequencing Center for Infectious Disease"/>
            <person name="Wu L."/>
            <person name="Ma J."/>
        </authorList>
    </citation>
    <scope>NUCLEOTIDE SEQUENCE [LARGE SCALE GENOMIC DNA]</scope>
    <source>
        <strain evidence="2">LMG 29894</strain>
    </source>
</reference>
<proteinExistence type="predicted"/>
<sequence length="65" mass="7496">MKLSRLFFDTAWGGIFTELQSNRPGNAQVFRWQEDRGKTKVELRKIAGALDGYGLQWKLKCLFCA</sequence>
<dbReference type="EMBL" id="JBHSBU010000002">
    <property type="protein sequence ID" value="MFC4161891.1"/>
    <property type="molecule type" value="Genomic_DNA"/>
</dbReference>
<keyword evidence="2" id="KW-1185">Reference proteome</keyword>
<comment type="caution">
    <text evidence="1">The sequence shown here is derived from an EMBL/GenBank/DDBJ whole genome shotgun (WGS) entry which is preliminary data.</text>
</comment>
<gene>
    <name evidence="1" type="ORF">ACFOW7_21360</name>
</gene>